<feature type="non-terminal residue" evidence="1">
    <location>
        <position position="1"/>
    </location>
</feature>
<proteinExistence type="predicted"/>
<evidence type="ECO:0000313" key="1">
    <source>
        <dbReference type="EMBL" id="CAG7829174.1"/>
    </source>
</evidence>
<accession>A0A8J2LBI0</accession>
<dbReference type="EMBL" id="CAJVCH010550412">
    <property type="protein sequence ID" value="CAG7829174.1"/>
    <property type="molecule type" value="Genomic_DNA"/>
</dbReference>
<dbReference type="AlphaFoldDB" id="A0A8J2LBI0"/>
<reference evidence="1" key="1">
    <citation type="submission" date="2021-06" db="EMBL/GenBank/DDBJ databases">
        <authorList>
            <person name="Hodson N. C."/>
            <person name="Mongue J. A."/>
            <person name="Jaron S. K."/>
        </authorList>
    </citation>
    <scope>NUCLEOTIDE SEQUENCE</scope>
</reference>
<keyword evidence="2" id="KW-1185">Reference proteome</keyword>
<evidence type="ECO:0000313" key="2">
    <source>
        <dbReference type="Proteomes" id="UP000708208"/>
    </source>
</evidence>
<dbReference type="Proteomes" id="UP000708208">
    <property type="component" value="Unassembled WGS sequence"/>
</dbReference>
<comment type="caution">
    <text evidence="1">The sequence shown here is derived from an EMBL/GenBank/DDBJ whole genome shotgun (WGS) entry which is preliminary data.</text>
</comment>
<gene>
    <name evidence="1" type="ORF">AFUS01_LOCUS39049</name>
</gene>
<sequence>MHHFDGILAVKDCCKTDEISGNVYRTGSGIIGIFRILMEHRCLNSFTITTTPDYRT</sequence>
<protein>
    <submittedName>
        <fullName evidence="1">Uncharacterized protein</fullName>
    </submittedName>
</protein>
<organism evidence="1 2">
    <name type="scientific">Allacma fusca</name>
    <dbReference type="NCBI Taxonomy" id="39272"/>
    <lineage>
        <taxon>Eukaryota</taxon>
        <taxon>Metazoa</taxon>
        <taxon>Ecdysozoa</taxon>
        <taxon>Arthropoda</taxon>
        <taxon>Hexapoda</taxon>
        <taxon>Collembola</taxon>
        <taxon>Symphypleona</taxon>
        <taxon>Sminthuridae</taxon>
        <taxon>Allacma</taxon>
    </lineage>
</organism>
<name>A0A8J2LBI0_9HEXA</name>